<keyword evidence="3" id="KW-1185">Reference proteome</keyword>
<accession>A0AAV0RUY0</accession>
<evidence type="ECO:0000313" key="2">
    <source>
        <dbReference type="EMBL" id="CAI0560349.1"/>
    </source>
</evidence>
<proteinExistence type="predicted"/>
<feature type="non-terminal residue" evidence="2">
    <location>
        <position position="1"/>
    </location>
</feature>
<protein>
    <submittedName>
        <fullName evidence="2">Uncharacterized protein</fullName>
    </submittedName>
</protein>
<evidence type="ECO:0000313" key="3">
    <source>
        <dbReference type="Proteomes" id="UP001154282"/>
    </source>
</evidence>
<dbReference type="Proteomes" id="UP001154282">
    <property type="component" value="Unassembled WGS sequence"/>
</dbReference>
<sequence length="122" mass="13570">QDGGLDVACRLWRRERHWGGCGYVVAGWRRAGRCGDGMGCRSWSQACLWRCRFSVRYWDVGAHDDSADVAFGRRMEDTRTKDSGGMVDGGTDFGRTSPSDYDGCFSLLANGAKERPKCFRSG</sequence>
<organism evidence="2 3">
    <name type="scientific">Linum tenue</name>
    <dbReference type="NCBI Taxonomy" id="586396"/>
    <lineage>
        <taxon>Eukaryota</taxon>
        <taxon>Viridiplantae</taxon>
        <taxon>Streptophyta</taxon>
        <taxon>Embryophyta</taxon>
        <taxon>Tracheophyta</taxon>
        <taxon>Spermatophyta</taxon>
        <taxon>Magnoliopsida</taxon>
        <taxon>eudicotyledons</taxon>
        <taxon>Gunneridae</taxon>
        <taxon>Pentapetalae</taxon>
        <taxon>rosids</taxon>
        <taxon>fabids</taxon>
        <taxon>Malpighiales</taxon>
        <taxon>Linaceae</taxon>
        <taxon>Linum</taxon>
    </lineage>
</organism>
<evidence type="ECO:0000256" key="1">
    <source>
        <dbReference type="SAM" id="MobiDB-lite"/>
    </source>
</evidence>
<dbReference type="EMBL" id="CAMGYJ010000011">
    <property type="protein sequence ID" value="CAI0560349.1"/>
    <property type="molecule type" value="Genomic_DNA"/>
</dbReference>
<comment type="caution">
    <text evidence="2">The sequence shown here is derived from an EMBL/GenBank/DDBJ whole genome shotgun (WGS) entry which is preliminary data.</text>
</comment>
<gene>
    <name evidence="2" type="ORF">LITE_LOCUS49653</name>
</gene>
<reference evidence="2" key="1">
    <citation type="submission" date="2022-08" db="EMBL/GenBank/DDBJ databases">
        <authorList>
            <person name="Gutierrez-Valencia J."/>
        </authorList>
    </citation>
    <scope>NUCLEOTIDE SEQUENCE</scope>
</reference>
<dbReference type="AlphaFoldDB" id="A0AAV0RUY0"/>
<name>A0AAV0RUY0_9ROSI</name>
<feature type="region of interest" description="Disordered" evidence="1">
    <location>
        <begin position="79"/>
        <end position="98"/>
    </location>
</feature>